<protein>
    <submittedName>
        <fullName evidence="1">Uncharacterized protein</fullName>
    </submittedName>
</protein>
<dbReference type="Proteomes" id="UP000027997">
    <property type="component" value="Unassembled WGS sequence"/>
</dbReference>
<keyword evidence="2" id="KW-1185">Reference proteome</keyword>
<organism evidence="1 2">
    <name type="scientific">Endozoicomonas elysicola</name>
    <dbReference type="NCBI Taxonomy" id="305900"/>
    <lineage>
        <taxon>Bacteria</taxon>
        <taxon>Pseudomonadati</taxon>
        <taxon>Pseudomonadota</taxon>
        <taxon>Gammaproteobacteria</taxon>
        <taxon>Oceanospirillales</taxon>
        <taxon>Endozoicomonadaceae</taxon>
        <taxon>Endozoicomonas</taxon>
    </lineage>
</organism>
<evidence type="ECO:0000313" key="1">
    <source>
        <dbReference type="EMBL" id="KEI70592.1"/>
    </source>
</evidence>
<sequence length="1213" mass="136704">MPVELSIQPMTDLERSVLADETCLYKHIGKFSSRYVSDGLLYSELRLPDNIRDSLLPPLPFLQLTQRCCVGRINYFDRDESHQWTIDQVMIAALGQKKKPDELRVHLAPASGINPDLKDKDDSLFIRESDAKSGLPNVKVFECLINSASKVGSYLGVYNPYNQTHKSASIEYQTGQYMILACGDGVVLKNVISDEGEQYWERVAKYSHVTKSVQMNPLLQENLDSAHKTVSNGAYYLPVRAVLDLSEVKRKSRKSPPLFICGTGKDENSLKSFKETVSKSLSDPGAKVGLSMLFMNSRASHMTMVRLIQMEGKIVVYLHETILPECPVATEIRHFVINGVSQAIKSVRNHHPLCFLTTPASEYLQADYKSCTTIAIKVLVAFDKPRNNLDSSLVSLATNDQSTPVAVNYHAFDAVNSEEKPRKGWLLDKDVRVGGVLLTSLPAVLLKMYQGRQDKLSNSQKRTVVSYAKNLTLEQYYKKHSFKGSDSEQLLNVAASGKADKYFVLWKDMLRNFTPLFRKALDDNFDRISKDVINRWLAKSMCGHVEISAKDLKMLKLYRNFMTKEADIHLWPEDMVRQWWFEKKDLKVWLVKITSDKETSDLNKLLRLWCQYINDNLDPKSEVGMLWVGKDVEFVVDRLEGRLSLFPGRWKSDYSFHYGEKIYREPSCPLEYTVDKNVEAGYTNSFVVRTAIKESKTESQRFNRIVMSFPRFLVNEKPFYDSGSETSEAILESVPALAYSSEAESINGSWSDTSVAKVKSEGSIASEKSLYDVSSDTCEAILDPVSVLPYSSEEEPTNGPWSDTSTVMSAPVGVQDRSFPFDVAEEPSRLELKSSASQQGVGDWLSMSERSELIDIEGSSEGNNSDISGFLQYSSQVKPSTPDKPEPIDLETILLEPETSASYSSATAESVASCQAGRETLGDIVREKTLPIILFHKSTREILRAREYMEKRSQAYQKQFPAEHEEFLKSLRAQAMQPVKRERSEPEGDSSCSVQKKQCLTPNVHNARQSFEAVLKRAAEKHQVMGNCYRPLPTKQSGKNDIYLQGLTQVHDAPPPMMKILETGTSMAAGEGVPSDLAMRANSLRKKIEKSEWKLEFKTLSMTLNGQWKLDGTSTAKASNKSKILKQAVQKICDISNRTNELDNFLGLQNVFAFPDLNRTQKANLKISYTLDYLFQILNSVGAPVNNEPLDIIKAAKIFIVQNYHKIGYEPMQ</sequence>
<gene>
    <name evidence="1" type="ORF">GV64_07430</name>
</gene>
<dbReference type="AlphaFoldDB" id="A0A081K8W6"/>
<name>A0A081K8W6_9GAMM</name>
<reference evidence="1 2" key="1">
    <citation type="submission" date="2014-06" db="EMBL/GenBank/DDBJ databases">
        <title>Whole Genome Sequences of Three Symbiotic Endozoicomonas Bacteria.</title>
        <authorList>
            <person name="Neave M.J."/>
            <person name="Apprill A."/>
            <person name="Voolstra C.R."/>
        </authorList>
    </citation>
    <scope>NUCLEOTIDE SEQUENCE [LARGE SCALE GENOMIC DNA]</scope>
    <source>
        <strain evidence="1 2">DSM 22380</strain>
    </source>
</reference>
<dbReference type="EMBL" id="JOJP01000001">
    <property type="protein sequence ID" value="KEI70592.1"/>
    <property type="molecule type" value="Genomic_DNA"/>
</dbReference>
<proteinExistence type="predicted"/>
<dbReference type="STRING" id="305900.GV64_07430"/>
<evidence type="ECO:0000313" key="2">
    <source>
        <dbReference type="Proteomes" id="UP000027997"/>
    </source>
</evidence>
<dbReference type="RefSeq" id="WP_020580816.1">
    <property type="nucleotide sequence ID" value="NZ_JOJP01000001.1"/>
</dbReference>
<comment type="caution">
    <text evidence="1">The sequence shown here is derived from an EMBL/GenBank/DDBJ whole genome shotgun (WGS) entry which is preliminary data.</text>
</comment>
<accession>A0A081K8W6</accession>